<dbReference type="SUPFAM" id="SSF53850">
    <property type="entry name" value="Periplasmic binding protein-like II"/>
    <property type="match status" value="1"/>
</dbReference>
<dbReference type="Proteomes" id="UP001300692">
    <property type="component" value="Unassembled WGS sequence"/>
</dbReference>
<accession>A0ABT3CXX2</accession>
<dbReference type="Pfam" id="PF01464">
    <property type="entry name" value="SLT"/>
    <property type="match status" value="1"/>
</dbReference>
<dbReference type="SMART" id="SM00062">
    <property type="entry name" value="PBPb"/>
    <property type="match status" value="1"/>
</dbReference>
<comment type="subcellular location">
    <subcellularLocation>
        <location evidence="1">Cell outer membrane</location>
        <topology evidence="1">Peripheral membrane protein</topology>
    </subcellularLocation>
</comment>
<dbReference type="CDD" id="cd01009">
    <property type="entry name" value="PBP2_YfhD_N"/>
    <property type="match status" value="1"/>
</dbReference>
<dbReference type="Gene3D" id="3.40.190.10">
    <property type="entry name" value="Periplasmic binding protein-like II"/>
    <property type="match status" value="2"/>
</dbReference>
<dbReference type="RefSeq" id="WP_264139328.1">
    <property type="nucleotide sequence ID" value="NZ_JAOYOD010000001.1"/>
</dbReference>
<comment type="caution">
    <text evidence="6">The sequence shown here is derived from an EMBL/GenBank/DDBJ whole genome shotgun (WGS) entry which is preliminary data.</text>
</comment>
<dbReference type="PANTHER" id="PTHR35936">
    <property type="entry name" value="MEMBRANE-BOUND LYTIC MUREIN TRANSGLYCOSYLASE F"/>
    <property type="match status" value="1"/>
</dbReference>
<dbReference type="EMBL" id="JAOYOD010000001">
    <property type="protein sequence ID" value="MCV9388462.1"/>
    <property type="molecule type" value="Genomic_DNA"/>
</dbReference>
<evidence type="ECO:0000256" key="2">
    <source>
        <dbReference type="ARBA" id="ARBA00022729"/>
    </source>
</evidence>
<name>A0ABT3CXX2_9BACT</name>
<dbReference type="CDD" id="cd13403">
    <property type="entry name" value="MLTF-like"/>
    <property type="match status" value="1"/>
</dbReference>
<evidence type="ECO:0000313" key="7">
    <source>
        <dbReference type="Proteomes" id="UP001300692"/>
    </source>
</evidence>
<keyword evidence="2 4" id="KW-0732">Signal</keyword>
<dbReference type="InterPro" id="IPR001638">
    <property type="entry name" value="Solute-binding_3/MltF_N"/>
</dbReference>
<evidence type="ECO:0000313" key="6">
    <source>
        <dbReference type="EMBL" id="MCV9388462.1"/>
    </source>
</evidence>
<keyword evidence="3" id="KW-0472">Membrane</keyword>
<sequence>MNCSIFRLLFLLPVFWFSCQSPSNQTNDLEIQSVDEDEEGMAFDLDEIKKRGYLVAIVENSPSGMFLYRGEPMGYEYELMSLFAKEIGVELKINVTRDIAESFSKLQNGEGDIIARNLTITSDRKKQIAFSEPLHLVRQMLVQRKPENWRQMKLHEIERELIRNPVELKGKTIHVRPNSSYIPRLKSLSNEIGGEIKLEIEAEDVETESIIEMVADGSIEYTVADEDIAQVNARYHPILDVETAVSFPQEIGWGLRKNSPKLLEAANNWLSKMKKTNEYYALYDKYFRNYRKSKAIISSAYYTIDGETLSPYDSLIKHYAEKLNWDWRLLAAQISKESRFDPKATSWIGARGLMQVMPRTGEEYGASNLYDPRQNLKAGTEHLVWLEKKWEHIPDSVEQIKFILGSYNVGDGHVRDAVKLTKKYGGDTLVWDDNVAKYLKLKSKKKYFEDPIVSFGYCRGTEPVEYVQDIFYRYDRYLQMNAPGDSLAYASN</sequence>
<feature type="domain" description="Solute-binding protein family 3/N-terminal" evidence="5">
    <location>
        <begin position="53"/>
        <end position="290"/>
    </location>
</feature>
<proteinExistence type="predicted"/>
<dbReference type="Pfam" id="PF00497">
    <property type="entry name" value="SBP_bac_3"/>
    <property type="match status" value="1"/>
</dbReference>
<evidence type="ECO:0000256" key="4">
    <source>
        <dbReference type="SAM" id="SignalP"/>
    </source>
</evidence>
<organism evidence="6 7">
    <name type="scientific">Reichenbachiella ulvae</name>
    <dbReference type="NCBI Taxonomy" id="2980104"/>
    <lineage>
        <taxon>Bacteria</taxon>
        <taxon>Pseudomonadati</taxon>
        <taxon>Bacteroidota</taxon>
        <taxon>Cytophagia</taxon>
        <taxon>Cytophagales</taxon>
        <taxon>Reichenbachiellaceae</taxon>
        <taxon>Reichenbachiella</taxon>
    </lineage>
</organism>
<feature type="signal peptide" evidence="4">
    <location>
        <begin position="1"/>
        <end position="18"/>
    </location>
</feature>
<gene>
    <name evidence="6" type="ORF">N7U62_17390</name>
</gene>
<feature type="chain" id="PRO_5045645851" evidence="4">
    <location>
        <begin position="19"/>
        <end position="492"/>
    </location>
</feature>
<evidence type="ECO:0000259" key="5">
    <source>
        <dbReference type="SMART" id="SM00062"/>
    </source>
</evidence>
<protein>
    <submittedName>
        <fullName evidence="6">Transporter substrate-binding domain-containing protein</fullName>
    </submittedName>
</protein>
<keyword evidence="7" id="KW-1185">Reference proteome</keyword>
<dbReference type="Gene3D" id="1.10.530.10">
    <property type="match status" value="1"/>
</dbReference>
<dbReference type="InterPro" id="IPR008258">
    <property type="entry name" value="Transglycosylase_SLT_dom_1"/>
</dbReference>
<dbReference type="PANTHER" id="PTHR35936:SF32">
    <property type="entry name" value="MEMBRANE-BOUND LYTIC MUREIN TRANSGLYCOSYLASE F"/>
    <property type="match status" value="1"/>
</dbReference>
<evidence type="ECO:0000256" key="3">
    <source>
        <dbReference type="ARBA" id="ARBA00023237"/>
    </source>
</evidence>
<keyword evidence="3" id="KW-0998">Cell outer membrane</keyword>
<dbReference type="PROSITE" id="PS51257">
    <property type="entry name" value="PROKAR_LIPOPROTEIN"/>
    <property type="match status" value="1"/>
</dbReference>
<dbReference type="SUPFAM" id="SSF53955">
    <property type="entry name" value="Lysozyme-like"/>
    <property type="match status" value="1"/>
</dbReference>
<reference evidence="6 7" key="1">
    <citation type="submission" date="2022-10" db="EMBL/GenBank/DDBJ databases">
        <title>Comparative genomics and taxonomic characterization of three novel marine species of genus Reichenbachiella exhibiting antioxidant and polysaccharide degradation activities.</title>
        <authorList>
            <person name="Muhammad N."/>
            <person name="Lee Y.-J."/>
            <person name="Ko J."/>
            <person name="Kim S.-G."/>
        </authorList>
    </citation>
    <scope>NUCLEOTIDE SEQUENCE [LARGE SCALE GENOMIC DNA]</scope>
    <source>
        <strain evidence="6 7">ABR2-5</strain>
    </source>
</reference>
<dbReference type="InterPro" id="IPR023346">
    <property type="entry name" value="Lysozyme-like_dom_sf"/>
</dbReference>
<evidence type="ECO:0000256" key="1">
    <source>
        <dbReference type="ARBA" id="ARBA00004339"/>
    </source>
</evidence>